<dbReference type="Proteomes" id="UP000218628">
    <property type="component" value="Plasmid unnamed"/>
</dbReference>
<evidence type="ECO:0000256" key="1">
    <source>
        <dbReference type="SAM" id="MobiDB-lite"/>
    </source>
</evidence>
<reference evidence="3" key="1">
    <citation type="submission" date="2017-09" db="EMBL/GenBank/DDBJ databases">
        <title>FDA dAtabase for Regulatory Grade micrObial Sequences (FDA-ARGOS): Supporting development and validation of Infectious Disease Dx tests.</title>
        <authorList>
            <person name="Minogue T."/>
            <person name="Wolcott M."/>
            <person name="Wasieloski L."/>
            <person name="Aguilar W."/>
            <person name="Moore D."/>
            <person name="Tallon L."/>
            <person name="Sadzewicz L."/>
            <person name="Ott S."/>
            <person name="Zhao X."/>
            <person name="Nagaraj S."/>
            <person name="Vavikolanu K."/>
            <person name="Aluvathingal J."/>
            <person name="Nadendla S."/>
            <person name="Sichtig H."/>
        </authorList>
    </citation>
    <scope>NUCLEOTIDE SEQUENCE [LARGE SCALE GENOMIC DNA]</scope>
    <source>
        <strain evidence="3">FDAARGOS_369</strain>
        <plasmid evidence="3">Plasmid unnamed</plasmid>
    </source>
</reference>
<name>A0A291DCP1_9MICC</name>
<accession>A0A291DCP1</accession>
<gene>
    <name evidence="2" type="ORF">CO690_00220</name>
</gene>
<keyword evidence="2" id="KW-0614">Plasmid</keyword>
<dbReference type="RefSeq" id="WP_096740566.1">
    <property type="nucleotide sequence ID" value="NZ_CP023509.1"/>
</dbReference>
<geneLocation type="plasmid" evidence="2">
    <name>unnamed</name>
</geneLocation>
<dbReference type="AlphaFoldDB" id="A0A291DCP1"/>
<feature type="region of interest" description="Disordered" evidence="1">
    <location>
        <begin position="128"/>
        <end position="147"/>
    </location>
</feature>
<dbReference type="EMBL" id="CP023509">
    <property type="protein sequence ID" value="ATF62174.1"/>
    <property type="molecule type" value="Genomic_DNA"/>
</dbReference>
<feature type="region of interest" description="Disordered" evidence="1">
    <location>
        <begin position="172"/>
        <end position="217"/>
    </location>
</feature>
<feature type="region of interest" description="Disordered" evidence="1">
    <location>
        <begin position="36"/>
        <end position="58"/>
    </location>
</feature>
<protein>
    <submittedName>
        <fullName evidence="2">Uncharacterized protein</fullName>
    </submittedName>
</protein>
<feature type="compositionally biased region" description="Basic and acidic residues" evidence="1">
    <location>
        <begin position="44"/>
        <end position="58"/>
    </location>
</feature>
<sequence>MSESPIMEAEQEIVNQMKEVLNVLRHIIKILKQQESVPEAEYEPATREMLPELPSKEELYESAEKPFEVLEKNVQDRFGMNLEEFIEFFERRGWEERTEQNLAEERAEGHENLSDLEHQKELNTDDPNEAQKHEELSEQEHQKADVEWDTAEARGERAAFFEAHADAETAHAATLNDAAAGVHPHKSIAQAKAHGHAPQQAARVPQPKMQPQVQLSH</sequence>
<proteinExistence type="predicted"/>
<evidence type="ECO:0000313" key="2">
    <source>
        <dbReference type="EMBL" id="ATF62174.1"/>
    </source>
</evidence>
<feature type="region of interest" description="Disordered" evidence="1">
    <location>
        <begin position="100"/>
        <end position="121"/>
    </location>
</feature>
<organism evidence="2 3">
    <name type="scientific">Rothia mucilaginosa</name>
    <dbReference type="NCBI Taxonomy" id="43675"/>
    <lineage>
        <taxon>Bacteria</taxon>
        <taxon>Bacillati</taxon>
        <taxon>Actinomycetota</taxon>
        <taxon>Actinomycetes</taxon>
        <taxon>Micrococcales</taxon>
        <taxon>Micrococcaceae</taxon>
        <taxon>Rothia</taxon>
    </lineage>
</organism>
<evidence type="ECO:0000313" key="3">
    <source>
        <dbReference type="Proteomes" id="UP000218628"/>
    </source>
</evidence>